<keyword evidence="2" id="KW-1185">Reference proteome</keyword>
<dbReference type="Proteomes" id="UP001142489">
    <property type="component" value="Unassembled WGS sequence"/>
</dbReference>
<accession>A0A9Q0XNQ6</accession>
<organism evidence="1 2">
    <name type="scientific">Phrynocephalus forsythii</name>
    <dbReference type="NCBI Taxonomy" id="171643"/>
    <lineage>
        <taxon>Eukaryota</taxon>
        <taxon>Metazoa</taxon>
        <taxon>Chordata</taxon>
        <taxon>Craniata</taxon>
        <taxon>Vertebrata</taxon>
        <taxon>Euteleostomi</taxon>
        <taxon>Lepidosauria</taxon>
        <taxon>Squamata</taxon>
        <taxon>Bifurcata</taxon>
        <taxon>Unidentata</taxon>
        <taxon>Episquamata</taxon>
        <taxon>Toxicofera</taxon>
        <taxon>Iguania</taxon>
        <taxon>Acrodonta</taxon>
        <taxon>Agamidae</taxon>
        <taxon>Agaminae</taxon>
        <taxon>Phrynocephalus</taxon>
    </lineage>
</organism>
<comment type="caution">
    <text evidence="1">The sequence shown here is derived from an EMBL/GenBank/DDBJ whole genome shotgun (WGS) entry which is preliminary data.</text>
</comment>
<evidence type="ECO:0000313" key="1">
    <source>
        <dbReference type="EMBL" id="KAJ7320343.1"/>
    </source>
</evidence>
<dbReference type="EMBL" id="JAPFRF010000010">
    <property type="protein sequence ID" value="KAJ7320343.1"/>
    <property type="molecule type" value="Genomic_DNA"/>
</dbReference>
<proteinExistence type="predicted"/>
<dbReference type="AlphaFoldDB" id="A0A9Q0XNQ6"/>
<name>A0A9Q0XNQ6_9SAUR</name>
<sequence length="126" mass="13533">MLPGSFFSGSLIQAEAPISCGKLCGAEYSKEIQKIVMVDENKTTVVVTVEDLPVPACKIPISANYTNPPCCVGPNDAPVLHVNLKGKTLLLVPSTVAISNTTDSYGEEENSNMMVGFSKQEWNGRR</sequence>
<evidence type="ECO:0000313" key="2">
    <source>
        <dbReference type="Proteomes" id="UP001142489"/>
    </source>
</evidence>
<reference evidence="1" key="1">
    <citation type="journal article" date="2023" name="DNA Res.">
        <title>Chromosome-level genome assembly of Phrynocephalus forsythii using third-generation DNA sequencing and Hi-C analysis.</title>
        <authorList>
            <person name="Qi Y."/>
            <person name="Zhao W."/>
            <person name="Zhao Y."/>
            <person name="Niu C."/>
            <person name="Cao S."/>
            <person name="Zhang Y."/>
        </authorList>
    </citation>
    <scope>NUCLEOTIDE SEQUENCE</scope>
    <source>
        <tissue evidence="1">Muscle</tissue>
    </source>
</reference>
<protein>
    <submittedName>
        <fullName evidence="1">Uncharacterized protein</fullName>
    </submittedName>
</protein>
<gene>
    <name evidence="1" type="ORF">JRQ81_019854</name>
</gene>